<evidence type="ECO:0000313" key="3">
    <source>
        <dbReference type="Proteomes" id="UP000054566"/>
    </source>
</evidence>
<reference evidence="3" key="2">
    <citation type="submission" date="2015-07" db="EMBL/GenBank/DDBJ databases">
        <title>The genome sequence of Plasmodium falciparum RAJ116.</title>
        <authorList>
            <consortium name="The Broad Institute Genome Sequencing Platform"/>
            <person name="Volkman S.K."/>
            <person name="Neafsey D.E."/>
            <person name="Dash A.P."/>
            <person name="Chitnis C.E."/>
            <person name="Hartl D.L."/>
            <person name="Young S.K."/>
            <person name="Kodira C.D."/>
            <person name="Zeng Q."/>
            <person name="Koehrsen M."/>
            <person name="Godfrey P."/>
            <person name="Alvarado L."/>
            <person name="Berlin A."/>
            <person name="Borenstein D."/>
            <person name="Chen Z."/>
            <person name="Engels R."/>
            <person name="Freedman E."/>
            <person name="Gellesch M."/>
            <person name="Goldberg J."/>
            <person name="Griggs A."/>
            <person name="Gujja S."/>
            <person name="Heiman D."/>
            <person name="Hepburn T."/>
            <person name="Howarth C."/>
            <person name="Jen D."/>
            <person name="Larson L."/>
            <person name="Lewis B."/>
            <person name="Mehta T."/>
            <person name="Park D."/>
            <person name="Pearson M."/>
            <person name="Roberts A."/>
            <person name="Saif S."/>
            <person name="Shea T."/>
            <person name="Shenoy N."/>
            <person name="Sisk P."/>
            <person name="Stolte C."/>
            <person name="Sykes S."/>
            <person name="Walk T."/>
            <person name="White J."/>
            <person name="Yandava C."/>
            <person name="Wirth D.F."/>
            <person name="Nusbaum C."/>
            <person name="Birren B."/>
        </authorList>
    </citation>
    <scope>NUCLEOTIDE SEQUENCE [LARGE SCALE GENOMIC DNA]</scope>
    <source>
        <strain evidence="3">RAJ116</strain>
    </source>
</reference>
<protein>
    <submittedName>
        <fullName evidence="2">Coatomer alpha subunit</fullName>
    </submittedName>
</protein>
<feature type="domain" description="Coatomer alpha subunit C-terminal" evidence="1">
    <location>
        <begin position="180"/>
        <end position="552"/>
    </location>
</feature>
<dbReference type="InterPro" id="IPR010714">
    <property type="entry name" value="Coatomer_asu_C"/>
</dbReference>
<dbReference type="Proteomes" id="UP000054566">
    <property type="component" value="Unassembled WGS sequence"/>
</dbReference>
<evidence type="ECO:0000313" key="2">
    <source>
        <dbReference type="EMBL" id="KNC35983.1"/>
    </source>
</evidence>
<evidence type="ECO:0000259" key="1">
    <source>
        <dbReference type="Pfam" id="PF06957"/>
    </source>
</evidence>
<dbReference type="AlphaFoldDB" id="A0A0L0CUL2"/>
<dbReference type="Pfam" id="PF06957">
    <property type="entry name" value="COPI_C"/>
    <property type="match status" value="1"/>
</dbReference>
<dbReference type="EMBL" id="GG663974">
    <property type="protein sequence ID" value="KNC35983.1"/>
    <property type="molecule type" value="Genomic_DNA"/>
</dbReference>
<proteinExistence type="predicted"/>
<dbReference type="GO" id="GO:0016192">
    <property type="term" value="P:vesicle-mediated transport"/>
    <property type="evidence" value="ECO:0007669"/>
    <property type="project" value="InterPro"/>
</dbReference>
<accession>A0A0L0CUL2</accession>
<dbReference type="GO" id="GO:0006886">
    <property type="term" value="P:intracellular protein transport"/>
    <property type="evidence" value="ECO:0007669"/>
    <property type="project" value="InterPro"/>
</dbReference>
<dbReference type="GO" id="GO:0030126">
    <property type="term" value="C:COPI vesicle coat"/>
    <property type="evidence" value="ECO:0007669"/>
    <property type="project" value="InterPro"/>
</dbReference>
<dbReference type="GO" id="GO:0005198">
    <property type="term" value="F:structural molecule activity"/>
    <property type="evidence" value="ECO:0007669"/>
    <property type="project" value="InterPro"/>
</dbReference>
<organism evidence="2 3">
    <name type="scientific">Plasmodium falciparum RAJ116</name>
    <dbReference type="NCBI Taxonomy" id="580058"/>
    <lineage>
        <taxon>Eukaryota</taxon>
        <taxon>Sar</taxon>
        <taxon>Alveolata</taxon>
        <taxon>Apicomplexa</taxon>
        <taxon>Aconoidasida</taxon>
        <taxon>Haemosporida</taxon>
        <taxon>Plasmodiidae</taxon>
        <taxon>Plasmodium</taxon>
        <taxon>Plasmodium (Laverania)</taxon>
    </lineage>
</organism>
<reference evidence="3" key="1">
    <citation type="submission" date="2015-07" db="EMBL/GenBank/DDBJ databases">
        <title>Annotation of Plasmodium falciparum RAJ116.</title>
        <authorList>
            <consortium name="The Broad Institute Genome Sequencing Platform"/>
            <person name="Volkman S.K."/>
            <person name="Neafsey D.E."/>
            <person name="Dash A.P."/>
            <person name="Chitnis C.E."/>
            <person name="Hartl D.L."/>
            <person name="Young S.K."/>
            <person name="Zeng Q."/>
            <person name="Koehrsen M."/>
            <person name="Alvarado L."/>
            <person name="Berlin A."/>
            <person name="Borenstein D."/>
            <person name="Chapman S.B."/>
            <person name="Chen Z."/>
            <person name="Engels R."/>
            <person name="Freedman E."/>
            <person name="Gellesch M."/>
            <person name="Goldberg J."/>
            <person name="Griggs A."/>
            <person name="Gujja S."/>
            <person name="Heilman E.R."/>
            <person name="Heiman D.I."/>
            <person name="Howarth C."/>
            <person name="Jen D."/>
            <person name="Larson L."/>
            <person name="Mehta T."/>
            <person name="Neiman D."/>
            <person name="Park D."/>
            <person name="Pearson M."/>
            <person name="Roberts A."/>
            <person name="Saif S."/>
            <person name="Shea T."/>
            <person name="Shenoy N."/>
            <person name="Sisk P."/>
            <person name="Stolte C."/>
            <person name="Sykes S."/>
            <person name="Walk T."/>
            <person name="White J."/>
            <person name="Yandava C."/>
            <person name="Haas B."/>
            <person name="Henn M.R."/>
            <person name="Nusbaum C."/>
            <person name="Birren B."/>
        </authorList>
    </citation>
    <scope>NUCLEOTIDE SEQUENCE [LARGE SCALE GENOMIC DNA]</scope>
    <source>
        <strain evidence="3">RAJ116</strain>
    </source>
</reference>
<sequence>MDILSVHALMLGNFEIAEYALQELNHMINYPVYKQCEFDINECNYCPKKSYYLCPPIPILKIDDTLNTSQKKKNNIPSFSDHINTNQTKKNVMNNLNNNNTQINVTNNILWNNSYNWPVINYEQTNYKIKTPTELNEKQDAYLKDKNNPIYNVHTNYKDHLTRGDKTNISQEHITNILTDEKKKKDEESYNSEVNKFEGKSDFSDENDIWKNDVNDEDINIMDLDIQDNQNILNKQSLKIEKGENILQQSLKRNGKIIDFIRTGNISTSLKLISKKYGIVHMEPFKPIIKNIYISTYVYITPMQNLEPLKIPVHMNENNLNNIYITKHFLYTQIKKAHKLVTLGKFTQALNLFRNILYHMIFVETNESEQDLYDYLEMVISYILAMRLEEERNVTSTSDPRRSLELMAYFTCCSLQNSHLYLVLRRGMGLAWKAQNFVTAGSFAKRLINGNYENIKGAEEEIVKAKKILLMCEQKSTEQFDIDYDPNDYSNDKIKTYKYNMKICCVSLTRIKPKDEVVICPFCQSVAKKEFTSTICPNCLVAKLGIKALGFDFLNKNI</sequence>
<name>A0A0L0CUL2_PLAFA</name>
<dbReference type="OrthoDB" id="10261470at2759"/>
<gene>
    <name evidence="2" type="ORF">PFLG_00619</name>
</gene>